<dbReference type="AlphaFoldDB" id="A0A843TQF5"/>
<feature type="region of interest" description="Disordered" evidence="1">
    <location>
        <begin position="1"/>
        <end position="24"/>
    </location>
</feature>
<dbReference type="Proteomes" id="UP000652761">
    <property type="component" value="Unassembled WGS sequence"/>
</dbReference>
<organism evidence="2 3">
    <name type="scientific">Colocasia esculenta</name>
    <name type="common">Wild taro</name>
    <name type="synonym">Arum esculentum</name>
    <dbReference type="NCBI Taxonomy" id="4460"/>
    <lineage>
        <taxon>Eukaryota</taxon>
        <taxon>Viridiplantae</taxon>
        <taxon>Streptophyta</taxon>
        <taxon>Embryophyta</taxon>
        <taxon>Tracheophyta</taxon>
        <taxon>Spermatophyta</taxon>
        <taxon>Magnoliopsida</taxon>
        <taxon>Liliopsida</taxon>
        <taxon>Araceae</taxon>
        <taxon>Aroideae</taxon>
        <taxon>Colocasieae</taxon>
        <taxon>Colocasia</taxon>
    </lineage>
</organism>
<accession>A0A843TQF5</accession>
<comment type="caution">
    <text evidence="2">The sequence shown here is derived from an EMBL/GenBank/DDBJ whole genome shotgun (WGS) entry which is preliminary data.</text>
</comment>
<evidence type="ECO:0000313" key="2">
    <source>
        <dbReference type="EMBL" id="MQL71663.1"/>
    </source>
</evidence>
<dbReference type="EMBL" id="NMUH01000106">
    <property type="protein sequence ID" value="MQL71663.1"/>
    <property type="molecule type" value="Genomic_DNA"/>
</dbReference>
<proteinExistence type="predicted"/>
<gene>
    <name evidence="2" type="ORF">Taro_004005</name>
</gene>
<sequence>MPQDPAGHRPCSATSMRSTQPLHHPPAAQHLCPVGALSRRFQQVPSIWGRRREQDWNFFFLAKIRCNFLNSIASSFSLSASLSLSAELASGESSSAFKALECFFLLEDSHSLSMLISWAMRDPMSFSTDILFRSLASSIAVTFGVHEDDRWILSLSKRLSLIPLVAQLTSPEGA</sequence>
<feature type="compositionally biased region" description="Polar residues" evidence="1">
    <location>
        <begin position="12"/>
        <end position="21"/>
    </location>
</feature>
<name>A0A843TQF5_COLES</name>
<evidence type="ECO:0000313" key="3">
    <source>
        <dbReference type="Proteomes" id="UP000652761"/>
    </source>
</evidence>
<protein>
    <submittedName>
        <fullName evidence="2">Uncharacterized protein</fullName>
    </submittedName>
</protein>
<evidence type="ECO:0000256" key="1">
    <source>
        <dbReference type="SAM" id="MobiDB-lite"/>
    </source>
</evidence>
<keyword evidence="3" id="KW-1185">Reference proteome</keyword>
<reference evidence="2" key="1">
    <citation type="submission" date="2017-07" db="EMBL/GenBank/DDBJ databases">
        <title>Taro Niue Genome Assembly and Annotation.</title>
        <authorList>
            <person name="Atibalentja N."/>
            <person name="Keating K."/>
            <person name="Fields C.J."/>
        </authorList>
    </citation>
    <scope>NUCLEOTIDE SEQUENCE</scope>
    <source>
        <strain evidence="2">Niue_2</strain>
        <tissue evidence="2">Leaf</tissue>
    </source>
</reference>